<keyword evidence="2" id="KW-1185">Reference proteome</keyword>
<evidence type="ECO:0000313" key="2">
    <source>
        <dbReference type="Proteomes" id="UP001145114"/>
    </source>
</evidence>
<name>A0ACC1HB72_9FUNG</name>
<sequence length="133" mass="14240">MKRWGFAGGRASHGASLSHRSQGSTGQNQDPGRVFPGKKMAGHMGGKNSTTMCAKVVKVDVGLNCIWVKGPVPGFDGQFIKVRDSIKPTKPAIFPADCLPPFPTYFTEQDDPIPREMVAKTGGSHDPFIPASD</sequence>
<evidence type="ECO:0000313" key="1">
    <source>
        <dbReference type="EMBL" id="KAJ1672595.1"/>
    </source>
</evidence>
<gene>
    <name evidence="1" type="ORF">EV182_006873</name>
</gene>
<protein>
    <submittedName>
        <fullName evidence="1">Uncharacterized protein</fullName>
    </submittedName>
</protein>
<proteinExistence type="predicted"/>
<organism evidence="1 2">
    <name type="scientific">Spiromyces aspiralis</name>
    <dbReference type="NCBI Taxonomy" id="68401"/>
    <lineage>
        <taxon>Eukaryota</taxon>
        <taxon>Fungi</taxon>
        <taxon>Fungi incertae sedis</taxon>
        <taxon>Zoopagomycota</taxon>
        <taxon>Kickxellomycotina</taxon>
        <taxon>Kickxellomycetes</taxon>
        <taxon>Kickxellales</taxon>
        <taxon>Kickxellaceae</taxon>
        <taxon>Spiromyces</taxon>
    </lineage>
</organism>
<dbReference type="Proteomes" id="UP001145114">
    <property type="component" value="Unassembled WGS sequence"/>
</dbReference>
<reference evidence="1" key="1">
    <citation type="submission" date="2022-06" db="EMBL/GenBank/DDBJ databases">
        <title>Phylogenomic reconstructions and comparative analyses of Kickxellomycotina fungi.</title>
        <authorList>
            <person name="Reynolds N.K."/>
            <person name="Stajich J.E."/>
            <person name="Barry K."/>
            <person name="Grigoriev I.V."/>
            <person name="Crous P."/>
            <person name="Smith M.E."/>
        </authorList>
    </citation>
    <scope>NUCLEOTIDE SEQUENCE</scope>
    <source>
        <strain evidence="1">RSA 2271</strain>
    </source>
</reference>
<comment type="caution">
    <text evidence="1">The sequence shown here is derived from an EMBL/GenBank/DDBJ whole genome shotgun (WGS) entry which is preliminary data.</text>
</comment>
<accession>A0ACC1HB72</accession>
<dbReference type="EMBL" id="JAMZIH010008121">
    <property type="protein sequence ID" value="KAJ1672595.1"/>
    <property type="molecule type" value="Genomic_DNA"/>
</dbReference>